<dbReference type="InterPro" id="IPR010559">
    <property type="entry name" value="Sig_transdc_His_kin_internal"/>
</dbReference>
<feature type="transmembrane region" description="Helical" evidence="1">
    <location>
        <begin position="119"/>
        <end position="137"/>
    </location>
</feature>
<sequence>MLNLNPYLKKLNNHSPLLFNSVLWLFSFAILLFIFSKGKAPIKIDYIYTFGFLISIAIPVIINLYILIPYLLKRERYLLFVIAFLINLLLFTQLNTWFFEPILDALFPDYFFISYHSNTKIIVVFSIFLIATTLIKLSEDWFHFNSNENRNLKLQNEQIQLQLSSLRSQINPHFLFNSLNVIYALTIEKKE</sequence>
<accession>A0A3B0QNN1</accession>
<feature type="non-terminal residue" evidence="3">
    <location>
        <position position="191"/>
    </location>
</feature>
<protein>
    <recommendedName>
        <fullName evidence="2">Signal transduction histidine kinase internal region domain-containing protein</fullName>
    </recommendedName>
</protein>
<feature type="transmembrane region" description="Helical" evidence="1">
    <location>
        <begin position="17"/>
        <end position="35"/>
    </location>
</feature>
<feature type="domain" description="Signal transduction histidine kinase internal region" evidence="2">
    <location>
        <begin position="162"/>
        <end position="189"/>
    </location>
</feature>
<evidence type="ECO:0000313" key="3">
    <source>
        <dbReference type="EMBL" id="VAV83314.1"/>
    </source>
</evidence>
<dbReference type="GO" id="GO:0016020">
    <property type="term" value="C:membrane"/>
    <property type="evidence" value="ECO:0007669"/>
    <property type="project" value="InterPro"/>
</dbReference>
<feature type="transmembrane region" description="Helical" evidence="1">
    <location>
        <begin position="77"/>
        <end position="99"/>
    </location>
</feature>
<keyword evidence="1" id="KW-0812">Transmembrane</keyword>
<dbReference type="Pfam" id="PF06580">
    <property type="entry name" value="His_kinase"/>
    <property type="match status" value="1"/>
</dbReference>
<organism evidence="3">
    <name type="scientific">hydrothermal vent metagenome</name>
    <dbReference type="NCBI Taxonomy" id="652676"/>
    <lineage>
        <taxon>unclassified sequences</taxon>
        <taxon>metagenomes</taxon>
        <taxon>ecological metagenomes</taxon>
    </lineage>
</organism>
<dbReference type="EMBL" id="UOEB01000068">
    <property type="protein sequence ID" value="VAV83314.1"/>
    <property type="molecule type" value="Genomic_DNA"/>
</dbReference>
<dbReference type="GO" id="GO:0000155">
    <property type="term" value="F:phosphorelay sensor kinase activity"/>
    <property type="evidence" value="ECO:0007669"/>
    <property type="project" value="InterPro"/>
</dbReference>
<reference evidence="3" key="1">
    <citation type="submission" date="2018-06" db="EMBL/GenBank/DDBJ databases">
        <authorList>
            <person name="Zhirakovskaya E."/>
        </authorList>
    </citation>
    <scope>NUCLEOTIDE SEQUENCE</scope>
</reference>
<gene>
    <name evidence="3" type="ORF">MNBD_BACTEROID02-686</name>
</gene>
<evidence type="ECO:0000256" key="1">
    <source>
        <dbReference type="SAM" id="Phobius"/>
    </source>
</evidence>
<dbReference type="AlphaFoldDB" id="A0A3B0QNN1"/>
<name>A0A3B0QNN1_9ZZZZ</name>
<proteinExistence type="predicted"/>
<evidence type="ECO:0000259" key="2">
    <source>
        <dbReference type="Pfam" id="PF06580"/>
    </source>
</evidence>
<keyword evidence="1" id="KW-1133">Transmembrane helix</keyword>
<keyword evidence="1" id="KW-0472">Membrane</keyword>
<feature type="transmembrane region" description="Helical" evidence="1">
    <location>
        <begin position="47"/>
        <end position="68"/>
    </location>
</feature>